<keyword evidence="9" id="KW-1185">Reference proteome</keyword>
<dbReference type="Gene3D" id="2.170.270.10">
    <property type="entry name" value="SET domain"/>
    <property type="match status" value="2"/>
</dbReference>
<feature type="compositionally biased region" description="Polar residues" evidence="6">
    <location>
        <begin position="1"/>
        <end position="19"/>
    </location>
</feature>
<dbReference type="EMBL" id="JAVHJS010000008">
    <property type="protein sequence ID" value="KAK2850501.1"/>
    <property type="molecule type" value="Genomic_DNA"/>
</dbReference>
<evidence type="ECO:0000313" key="8">
    <source>
        <dbReference type="EMBL" id="KAK2850501.1"/>
    </source>
</evidence>
<dbReference type="InterPro" id="IPR044417">
    <property type="entry name" value="PRDM7_9_PR-SET"/>
</dbReference>
<feature type="compositionally biased region" description="Basic and acidic residues" evidence="6">
    <location>
        <begin position="1161"/>
        <end position="1171"/>
    </location>
</feature>
<gene>
    <name evidence="8" type="ORF">Q7C36_009284</name>
</gene>
<comment type="caution">
    <text evidence="8">The sequence shown here is derived from an EMBL/GenBank/DDBJ whole genome shotgun (WGS) entry which is preliminary data.</text>
</comment>
<feature type="domain" description="SET" evidence="7">
    <location>
        <begin position="114"/>
        <end position="228"/>
    </location>
</feature>
<dbReference type="SUPFAM" id="SSF82199">
    <property type="entry name" value="SET domain"/>
    <property type="match status" value="2"/>
</dbReference>
<evidence type="ECO:0000256" key="6">
    <source>
        <dbReference type="SAM" id="MobiDB-lite"/>
    </source>
</evidence>
<evidence type="ECO:0000313" key="9">
    <source>
        <dbReference type="Proteomes" id="UP001187315"/>
    </source>
</evidence>
<feature type="domain" description="SET" evidence="7">
    <location>
        <begin position="482"/>
        <end position="596"/>
    </location>
</feature>
<name>A0AA88SVY2_TACVA</name>
<dbReference type="AlphaFoldDB" id="A0AA88SVY2"/>
<dbReference type="GO" id="GO:0042054">
    <property type="term" value="F:histone methyltransferase activity"/>
    <property type="evidence" value="ECO:0007669"/>
    <property type="project" value="InterPro"/>
</dbReference>
<evidence type="ECO:0000256" key="5">
    <source>
        <dbReference type="ARBA" id="ARBA00023242"/>
    </source>
</evidence>
<accession>A0AA88SVY2</accession>
<dbReference type="CDD" id="cd19193">
    <property type="entry name" value="PR-SET_PRDM7_9"/>
    <property type="match status" value="2"/>
</dbReference>
<evidence type="ECO:0000256" key="3">
    <source>
        <dbReference type="ARBA" id="ARBA00022679"/>
    </source>
</evidence>
<dbReference type="InterPro" id="IPR001214">
    <property type="entry name" value="SET_dom"/>
</dbReference>
<dbReference type="Pfam" id="PF21549">
    <property type="entry name" value="PRDM2_PR"/>
    <property type="match status" value="2"/>
</dbReference>
<keyword evidence="5" id="KW-0539">Nucleus</keyword>
<feature type="compositionally biased region" description="Polar residues" evidence="6">
    <location>
        <begin position="1172"/>
        <end position="1182"/>
    </location>
</feature>
<evidence type="ECO:0000256" key="4">
    <source>
        <dbReference type="ARBA" id="ARBA00022691"/>
    </source>
</evidence>
<dbReference type="GO" id="GO:0005634">
    <property type="term" value="C:nucleus"/>
    <property type="evidence" value="ECO:0007669"/>
    <property type="project" value="UniProtKB-SubCell"/>
</dbReference>
<dbReference type="PANTHER" id="PTHR10773:SF19">
    <property type="match status" value="1"/>
</dbReference>
<dbReference type="InterPro" id="IPR013087">
    <property type="entry name" value="Znf_C2H2_type"/>
</dbReference>
<protein>
    <recommendedName>
        <fullName evidence="7">SET domain-containing protein</fullName>
    </recommendedName>
</protein>
<feature type="region of interest" description="Disordered" evidence="6">
    <location>
        <begin position="1161"/>
        <end position="1182"/>
    </location>
</feature>
<keyword evidence="4" id="KW-0949">S-adenosyl-L-methionine</keyword>
<dbReference type="InterPro" id="IPR046341">
    <property type="entry name" value="SET_dom_sf"/>
</dbReference>
<proteinExistence type="predicted"/>
<feature type="region of interest" description="Disordered" evidence="6">
    <location>
        <begin position="293"/>
        <end position="314"/>
    </location>
</feature>
<keyword evidence="2" id="KW-0489">Methyltransferase</keyword>
<dbReference type="PROSITE" id="PS50280">
    <property type="entry name" value="SET"/>
    <property type="match status" value="2"/>
</dbReference>
<dbReference type="SMART" id="SM00317">
    <property type="entry name" value="SET"/>
    <property type="match status" value="2"/>
</dbReference>
<dbReference type="PROSITE" id="PS00028">
    <property type="entry name" value="ZINC_FINGER_C2H2_1"/>
    <property type="match status" value="1"/>
</dbReference>
<feature type="compositionally biased region" description="Low complexity" evidence="6">
    <location>
        <begin position="295"/>
        <end position="308"/>
    </location>
</feature>
<evidence type="ECO:0000259" key="7">
    <source>
        <dbReference type="PROSITE" id="PS50280"/>
    </source>
</evidence>
<reference evidence="8" key="1">
    <citation type="submission" date="2023-08" db="EMBL/GenBank/DDBJ databases">
        <title>Pelteobagrus vachellii genome.</title>
        <authorList>
            <person name="Liu H."/>
        </authorList>
    </citation>
    <scope>NUCLEOTIDE SEQUENCE</scope>
    <source>
        <strain evidence="8">PRFRI_2022a</strain>
        <tissue evidence="8">Muscle</tissue>
    </source>
</reference>
<dbReference type="PANTHER" id="PTHR10773">
    <property type="entry name" value="DNA-DIRECTED RNA POLYMERASES I, II, AND III SUBUNIT RPABC2"/>
    <property type="match status" value="1"/>
</dbReference>
<evidence type="ECO:0000256" key="2">
    <source>
        <dbReference type="ARBA" id="ARBA00022603"/>
    </source>
</evidence>
<feature type="region of interest" description="Disordered" evidence="6">
    <location>
        <begin position="1"/>
        <end position="20"/>
    </location>
</feature>
<keyword evidence="3" id="KW-0808">Transferase</keyword>
<evidence type="ECO:0000256" key="1">
    <source>
        <dbReference type="ARBA" id="ARBA00004123"/>
    </source>
</evidence>
<dbReference type="GO" id="GO:0032259">
    <property type="term" value="P:methylation"/>
    <property type="evidence" value="ECO:0007669"/>
    <property type="project" value="UniProtKB-KW"/>
</dbReference>
<organism evidence="8 9">
    <name type="scientific">Tachysurus vachellii</name>
    <name type="common">Darkbarbel catfish</name>
    <name type="synonym">Pelteobagrus vachellii</name>
    <dbReference type="NCBI Taxonomy" id="175792"/>
    <lineage>
        <taxon>Eukaryota</taxon>
        <taxon>Metazoa</taxon>
        <taxon>Chordata</taxon>
        <taxon>Craniata</taxon>
        <taxon>Vertebrata</taxon>
        <taxon>Euteleostomi</taxon>
        <taxon>Actinopterygii</taxon>
        <taxon>Neopterygii</taxon>
        <taxon>Teleostei</taxon>
        <taxon>Ostariophysi</taxon>
        <taxon>Siluriformes</taxon>
        <taxon>Bagridae</taxon>
        <taxon>Tachysurus</taxon>
    </lineage>
</organism>
<sequence length="1221" mass="139913">MSSDRNFSSSQDPDASSQLCADVKTETSGRGMELHVKQEETLESNVYHHGDDFDNTPEVISIKEEEADSEFYLYCEFCKSHFFNKCEVHGPALFIPDTPVPLGVTDRARQTLPPGLEIRNSDIPDAGLGVFNNGEIVPVGAHFGPYQGELVDREDAMNSRYSWVISRRGQCEKYVDAKREMHANWMRYVNCARNKGEQNLMAFMYQGGILYRCCRAVDPGQELLVWYEEEYAKDLGHTFDCLWNKKYSANEVKKSAFQLFSCSFCPLYYTSQIYLNKHIQSFHYEEDLRHKSGESQMPMNSSSNQQTSVALSFNTSQKETQKKSVCSGEWKPYQQSAQKTLRPSVRFISVICMLPKLLENSDLLKNPDRPVRMSLDRNFSSSQDPDASSQLCADVKTETSGRGMELHVKQEETLESNGDDFDNTPEVISIKKEEADSEFYLYCEFCKSHFFNKCEVHGPALFIPDTPVPLGVTDRARQTLPPGLEIRNSSIPDAGLGVFNNGEIVPVGAHFGPYQGELVDREDAMNSRYSWVISRRGQCEKYVDAKREMHANWMRYVNCARNKGEQNLMAFMYQGGILYRCCRAVDPGEELLVWYEEEYAKDLGHTFDCLWSNKYFANDFSGGLEGEEASLLAAEQVQFDTVCHGGSEEDLDAENLCLDAEEDAPPRKRLRAENTWKKVINKKRRMVGKAYTGKQKQKEIMREPRAIGPRCSSAACAKSAKHHCSAISEPERNSIFNYFWQHMTWEEKRMYVHGLIDVVPVQRRRGAENSRRSNSLMFFLRVSGQRRRVCKSMFLSTLGIGEWSAVNWAKEGYTQADTEGQTHSNARRSVAGHEFIRSFLQDLPKVPSHYCRSSTSKQYLEPVFQSMADLYAVYCRVAAEKNVTPLSRQVFADEFKRLNLDIYHRKKDQCNICCAFKTGNLPDDELQHHLLQKEEACTEKLSDKCKASNKIMVICMDLQALLLCPKLKAPELYYKTKLAVHNFTVYNMLTHSATCYVWHEGEGSLSASEFASCIVDYLSAHTEPDTFILWSDGCGYQTRNAVLSNALLLFSMKKNKVVIQKYLEKGHSQMECDSVHSVIERRLRDQDVYLPAEYVNLMKRARVKPHPYEVKYIDHTFFQDFTKLSLCKSLHPGVRPGDLTVHDIRAIRYNNNGTMDLKINHSDDWRPHPSQELRNSTSDSQTVTPLYSDSLKITELKFKHLQDLKEVIPKDFHSFYDNLLH</sequence>
<dbReference type="Proteomes" id="UP001187315">
    <property type="component" value="Unassembled WGS sequence"/>
</dbReference>
<comment type="subcellular location">
    <subcellularLocation>
        <location evidence="1">Nucleus</location>
    </subcellularLocation>
</comment>